<organism evidence="4 5">
    <name type="scientific">Myriangium duriaei CBS 260.36</name>
    <dbReference type="NCBI Taxonomy" id="1168546"/>
    <lineage>
        <taxon>Eukaryota</taxon>
        <taxon>Fungi</taxon>
        <taxon>Dikarya</taxon>
        <taxon>Ascomycota</taxon>
        <taxon>Pezizomycotina</taxon>
        <taxon>Dothideomycetes</taxon>
        <taxon>Dothideomycetidae</taxon>
        <taxon>Myriangiales</taxon>
        <taxon>Myriangiaceae</taxon>
        <taxon>Myriangium</taxon>
    </lineage>
</organism>
<dbReference type="InterPro" id="IPR004640">
    <property type="entry name" value="HscB"/>
</dbReference>
<gene>
    <name evidence="4" type="ORF">K461DRAFT_283279</name>
</gene>
<keyword evidence="5" id="KW-1185">Reference proteome</keyword>
<dbReference type="Pfam" id="PF07743">
    <property type="entry name" value="HSCB_C"/>
    <property type="match status" value="1"/>
</dbReference>
<name>A0A9P4ISH1_9PEZI</name>
<evidence type="ECO:0000256" key="2">
    <source>
        <dbReference type="ARBA" id="ARBA00023186"/>
    </source>
</evidence>
<dbReference type="SMART" id="SM00271">
    <property type="entry name" value="DnaJ"/>
    <property type="match status" value="1"/>
</dbReference>
<evidence type="ECO:0000259" key="3">
    <source>
        <dbReference type="PROSITE" id="PS50076"/>
    </source>
</evidence>
<dbReference type="OrthoDB" id="448954at2759"/>
<dbReference type="SUPFAM" id="SSF46565">
    <property type="entry name" value="Chaperone J-domain"/>
    <property type="match status" value="1"/>
</dbReference>
<dbReference type="AlphaFoldDB" id="A0A9P4ISH1"/>
<sequence>MKTCINRAALSHLGGFLGSAERRACPRCAWLSGTVKSTHMPASSSRSFSQALRRDQAKVGSAPAAKESILPQTHYDYFTQTLGADAIPPSGPFGIDIRALRKEFLQLQAKAHPDLAPADRKRQAEALSARINEAYKTLQNPLLRAQYLLSLRGIDVAEDETAKVDDPELLMEVLETRETIEEAQEESDLDPLKETNDTRIQASVEVLDQAFKDDDMDKAKEEAVKLRYWVNIKESIDGWEKGKPVVLIH</sequence>
<dbReference type="GO" id="GO:0051087">
    <property type="term" value="F:protein-folding chaperone binding"/>
    <property type="evidence" value="ECO:0007669"/>
    <property type="project" value="InterPro"/>
</dbReference>
<dbReference type="GO" id="GO:0051259">
    <property type="term" value="P:protein complex oligomerization"/>
    <property type="evidence" value="ECO:0007669"/>
    <property type="project" value="InterPro"/>
</dbReference>
<feature type="domain" description="J" evidence="3">
    <location>
        <begin position="77"/>
        <end position="151"/>
    </location>
</feature>
<dbReference type="Proteomes" id="UP000799439">
    <property type="component" value="Unassembled WGS sequence"/>
</dbReference>
<dbReference type="SUPFAM" id="SSF47144">
    <property type="entry name" value="HSC20 (HSCB), C-terminal oligomerisation domain"/>
    <property type="match status" value="1"/>
</dbReference>
<dbReference type="PANTHER" id="PTHR14021">
    <property type="entry name" value="IRON-SULFUR CLUSTER CO-CHAPERONE PROTEIN HSCB"/>
    <property type="match status" value="1"/>
</dbReference>
<dbReference type="InterPro" id="IPR001623">
    <property type="entry name" value="DnaJ_domain"/>
</dbReference>
<dbReference type="PROSITE" id="PS50076">
    <property type="entry name" value="DNAJ_2"/>
    <property type="match status" value="1"/>
</dbReference>
<dbReference type="InterPro" id="IPR009073">
    <property type="entry name" value="HscB_oligo_C"/>
</dbReference>
<dbReference type="NCBIfam" id="TIGR00714">
    <property type="entry name" value="hscB"/>
    <property type="match status" value="1"/>
</dbReference>
<dbReference type="CDD" id="cd06257">
    <property type="entry name" value="DnaJ"/>
    <property type="match status" value="1"/>
</dbReference>
<reference evidence="4" key="1">
    <citation type="journal article" date="2020" name="Stud. Mycol.">
        <title>101 Dothideomycetes genomes: a test case for predicting lifestyles and emergence of pathogens.</title>
        <authorList>
            <person name="Haridas S."/>
            <person name="Albert R."/>
            <person name="Binder M."/>
            <person name="Bloem J."/>
            <person name="Labutti K."/>
            <person name="Salamov A."/>
            <person name="Andreopoulos B."/>
            <person name="Baker S."/>
            <person name="Barry K."/>
            <person name="Bills G."/>
            <person name="Bluhm B."/>
            <person name="Cannon C."/>
            <person name="Castanera R."/>
            <person name="Culley D."/>
            <person name="Daum C."/>
            <person name="Ezra D."/>
            <person name="Gonzalez J."/>
            <person name="Henrissat B."/>
            <person name="Kuo A."/>
            <person name="Liang C."/>
            <person name="Lipzen A."/>
            <person name="Lutzoni F."/>
            <person name="Magnuson J."/>
            <person name="Mondo S."/>
            <person name="Nolan M."/>
            <person name="Ohm R."/>
            <person name="Pangilinan J."/>
            <person name="Park H.-J."/>
            <person name="Ramirez L."/>
            <person name="Alfaro M."/>
            <person name="Sun H."/>
            <person name="Tritt A."/>
            <person name="Yoshinaga Y."/>
            <person name="Zwiers L.-H."/>
            <person name="Turgeon B."/>
            <person name="Goodwin S."/>
            <person name="Spatafora J."/>
            <person name="Crous P."/>
            <person name="Grigoriev I."/>
        </authorList>
    </citation>
    <scope>NUCLEOTIDE SEQUENCE</scope>
    <source>
        <strain evidence="4">CBS 260.36</strain>
    </source>
</reference>
<evidence type="ECO:0000256" key="1">
    <source>
        <dbReference type="ARBA" id="ARBA00010476"/>
    </source>
</evidence>
<protein>
    <submittedName>
        <fullName evidence="4">Fe-S protein assembly co-chaperone HscB</fullName>
    </submittedName>
</protein>
<dbReference type="Gene3D" id="1.20.1280.20">
    <property type="entry name" value="HscB, C-terminal domain"/>
    <property type="match status" value="1"/>
</dbReference>
<dbReference type="GO" id="GO:0001671">
    <property type="term" value="F:ATPase activator activity"/>
    <property type="evidence" value="ECO:0007669"/>
    <property type="project" value="InterPro"/>
</dbReference>
<comment type="caution">
    <text evidence="4">The sequence shown here is derived from an EMBL/GenBank/DDBJ whole genome shotgun (WGS) entry which is preliminary data.</text>
</comment>
<proteinExistence type="inferred from homology"/>
<evidence type="ECO:0000313" key="5">
    <source>
        <dbReference type="Proteomes" id="UP000799439"/>
    </source>
</evidence>
<evidence type="ECO:0000313" key="4">
    <source>
        <dbReference type="EMBL" id="KAF2147680.1"/>
    </source>
</evidence>
<dbReference type="GO" id="GO:0005739">
    <property type="term" value="C:mitochondrion"/>
    <property type="evidence" value="ECO:0007669"/>
    <property type="project" value="TreeGrafter"/>
</dbReference>
<accession>A0A9P4ISH1</accession>
<dbReference type="EMBL" id="ML996095">
    <property type="protein sequence ID" value="KAF2147680.1"/>
    <property type="molecule type" value="Genomic_DNA"/>
</dbReference>
<dbReference type="InterPro" id="IPR036869">
    <property type="entry name" value="J_dom_sf"/>
</dbReference>
<dbReference type="InterPro" id="IPR036386">
    <property type="entry name" value="HscB_C_sf"/>
</dbReference>
<comment type="similarity">
    <text evidence="1">Belongs to the HscB family.</text>
</comment>
<dbReference type="GO" id="GO:0044571">
    <property type="term" value="P:[2Fe-2S] cluster assembly"/>
    <property type="evidence" value="ECO:0007669"/>
    <property type="project" value="InterPro"/>
</dbReference>
<dbReference type="PANTHER" id="PTHR14021:SF15">
    <property type="entry name" value="IRON-SULFUR CLUSTER CO-CHAPERONE PROTEIN HSCB"/>
    <property type="match status" value="1"/>
</dbReference>
<keyword evidence="2" id="KW-0143">Chaperone</keyword>
<dbReference type="Gene3D" id="1.10.287.110">
    <property type="entry name" value="DnaJ domain"/>
    <property type="match status" value="1"/>
</dbReference>